<proteinExistence type="predicted"/>
<gene>
    <name evidence="3" type="ORF">UNLARM2_0994</name>
</gene>
<evidence type="ECO:0000256" key="1">
    <source>
        <dbReference type="SAM" id="MobiDB-lite"/>
    </source>
</evidence>
<evidence type="ECO:0000259" key="2">
    <source>
        <dbReference type="SMART" id="SM00966"/>
    </source>
</evidence>
<sequence length="300" mass="33566">MQATPVIRISKVYKSNNFLIVRIPYEVVEGLNIKPGDEVDFFSYKNKYYIFAKKSDITKILTGDEVAPRPTAARPQARPSQSQPTEEELSALKKLDTIRYNERTREKSESVMTQGEKQALQSSIKKGYVVPFKDPKTGTIKYSITKWIYDEFLMRKRPGQQTAQQPGARAPASAAPQGSVQHAPDAGSQNQYITNLHKYGYAVIPTEAEASEVSLMIEDEIRHGIVMGTRAFNKKFYIATKNFIIKNTTKLLNLIRTKPMGVGDIAAAAELNPEGARAILYILSESGEVTEVRKDIFKAV</sequence>
<dbReference type="InterPro" id="IPR007159">
    <property type="entry name" value="SpoVT-AbrB_dom"/>
</dbReference>
<accession>C7DIV6</accession>
<feature type="domain" description="SpoVT-AbrB" evidence="2">
    <location>
        <begin position="13"/>
        <end position="58"/>
    </location>
</feature>
<feature type="compositionally biased region" description="Low complexity" evidence="1">
    <location>
        <begin position="68"/>
        <end position="79"/>
    </location>
</feature>
<protein>
    <submittedName>
        <fullName evidence="3">SpoVT/AbrB domain protein</fullName>
    </submittedName>
</protein>
<feature type="region of interest" description="Disordered" evidence="1">
    <location>
        <begin position="158"/>
        <end position="187"/>
    </location>
</feature>
<evidence type="ECO:0000313" key="4">
    <source>
        <dbReference type="Proteomes" id="UP000332487"/>
    </source>
</evidence>
<dbReference type="AlphaFoldDB" id="C7DIV6"/>
<dbReference type="GO" id="GO:0003677">
    <property type="term" value="F:DNA binding"/>
    <property type="evidence" value="ECO:0007669"/>
    <property type="project" value="InterPro"/>
</dbReference>
<dbReference type="SUPFAM" id="SSF89447">
    <property type="entry name" value="AbrB/MazE/MraZ-like"/>
    <property type="match status" value="1"/>
</dbReference>
<keyword evidence="4" id="KW-1185">Reference proteome</keyword>
<dbReference type="EMBL" id="GG697241">
    <property type="protein sequence ID" value="EET89880.1"/>
    <property type="molecule type" value="Genomic_DNA"/>
</dbReference>
<dbReference type="SMART" id="SM00966">
    <property type="entry name" value="SpoVT_AbrB"/>
    <property type="match status" value="1"/>
</dbReference>
<dbReference type="Proteomes" id="UP000332487">
    <property type="component" value="Unassembled WGS sequence"/>
</dbReference>
<organism evidence="3 4">
    <name type="scientific">Candidatus Micrarchaeum acidiphilum ARMAN-2</name>
    <dbReference type="NCBI Taxonomy" id="425595"/>
    <lineage>
        <taxon>Archaea</taxon>
        <taxon>Candidatus Micrarchaeota</taxon>
        <taxon>Candidatus Micrarchaeia</taxon>
        <taxon>Candidatus Micrarchaeales</taxon>
        <taxon>Candidatus Micrarchaeaceae</taxon>
        <taxon>Candidatus Micrarchaeum</taxon>
    </lineage>
</organism>
<reference evidence="3 4" key="1">
    <citation type="journal article" date="2009" name="Genome Biol.">
        <title>Community-wide analysis of microbial genome sequence signatures.</title>
        <authorList>
            <person name="Dick G.J."/>
            <person name="Andersson A.F."/>
            <person name="Baker B.J."/>
            <person name="Simmons S.L."/>
            <person name="Thomas B.C."/>
            <person name="Yelton A.P."/>
            <person name="Banfield J.F."/>
        </authorList>
    </citation>
    <scope>NUCLEOTIDE SEQUENCE [LARGE SCALE GENOMIC DNA]</scope>
    <source>
        <strain evidence="3">ARMAN-2</strain>
    </source>
</reference>
<feature type="region of interest" description="Disordered" evidence="1">
    <location>
        <begin position="67"/>
        <end position="116"/>
    </location>
</feature>
<name>C7DIV6_MICA2</name>
<reference evidence="3 4" key="2">
    <citation type="journal article" date="2010" name="Proc. Natl. Acad. Sci. U.S.A.">
        <title>Enigmatic, ultrasmall, uncultivated Archaea.</title>
        <authorList>
            <person name="Baker B.J."/>
            <person name="Comolli L.R."/>
            <person name="Dick G.J."/>
            <person name="Hauser L.J."/>
            <person name="Hyatt D."/>
            <person name="Dill B.D."/>
            <person name="Land M.L."/>
            <person name="Verberkmoes N.C."/>
            <person name="Hettich R.L."/>
            <person name="Banfield J.F."/>
        </authorList>
    </citation>
    <scope>NUCLEOTIDE SEQUENCE [LARGE SCALE GENOMIC DNA]</scope>
    <source>
        <strain evidence="3">ARMAN-2</strain>
    </source>
</reference>
<feature type="compositionally biased region" description="Basic and acidic residues" evidence="1">
    <location>
        <begin position="90"/>
        <end position="109"/>
    </location>
</feature>
<evidence type="ECO:0000313" key="3">
    <source>
        <dbReference type="EMBL" id="EET89880.1"/>
    </source>
</evidence>
<dbReference type="InterPro" id="IPR037914">
    <property type="entry name" value="SpoVT-AbrB_sf"/>
</dbReference>
<dbReference type="Pfam" id="PF04014">
    <property type="entry name" value="MazE_antitoxin"/>
    <property type="match status" value="1"/>
</dbReference>